<evidence type="ECO:0000256" key="2">
    <source>
        <dbReference type="ARBA" id="ARBA00022679"/>
    </source>
</evidence>
<dbReference type="PROSITE" id="PS00108">
    <property type="entry name" value="PROTEIN_KINASE_ST"/>
    <property type="match status" value="1"/>
</dbReference>
<accession>A0A9Q1HJY5</accession>
<dbReference type="InterPro" id="IPR008271">
    <property type="entry name" value="Ser/Thr_kinase_AS"/>
</dbReference>
<evidence type="ECO:0000256" key="6">
    <source>
        <dbReference type="PROSITE-ProRule" id="PRU10141"/>
    </source>
</evidence>
<dbReference type="InterPro" id="IPR017441">
    <property type="entry name" value="Protein_kinase_ATP_BS"/>
</dbReference>
<evidence type="ECO:0000259" key="8">
    <source>
        <dbReference type="PROSITE" id="PS50011"/>
    </source>
</evidence>
<dbReference type="PANTHER" id="PTHR24346:SF93">
    <property type="entry name" value="NUAK FAMILY SNF1-LIKE KINASE 1"/>
    <property type="match status" value="1"/>
</dbReference>
<evidence type="ECO:0000256" key="7">
    <source>
        <dbReference type="SAM" id="MobiDB-lite"/>
    </source>
</evidence>
<feature type="region of interest" description="Disordered" evidence="7">
    <location>
        <begin position="1"/>
        <end position="21"/>
    </location>
</feature>
<dbReference type="EMBL" id="JAIZAY010000002">
    <property type="protein sequence ID" value="KAJ8047803.1"/>
    <property type="molecule type" value="Genomic_DNA"/>
</dbReference>
<gene>
    <name evidence="9" type="ORF">HOLleu_06904</name>
</gene>
<dbReference type="InterPro" id="IPR000719">
    <property type="entry name" value="Prot_kinase_dom"/>
</dbReference>
<feature type="binding site" evidence="6">
    <location>
        <position position="57"/>
    </location>
    <ligand>
        <name>ATP</name>
        <dbReference type="ChEBI" id="CHEBI:30616"/>
    </ligand>
</feature>
<sequence>MTNENIPEPNGKSGVKHHRHHHKLKHRFKFEKTLGKGTYGKVKLATELETGKQVAIKTVPKSKIKDPQDLKRIHKEIEIMASMVHPHIIAIHEVFENKEKIVLVMEYASRGELYDYADQHDISTQEVQRIFRQIVSAVAFCHMNNVVHRDLKLENIFLDEQNNIKIGDFGLSSKYDDNEFLYTFCGSPLYASPEIVCGLPYHGPEVDCWSLGVILYALVYRTMPFKDDNFSRLKSNITAGRYEPVPFSSDAEPLIKHMLNVNAKKRATIEDIMRYDWVCGTGSLPSPSEMYLKVQTQAKMKVPAKSILKNSARSCNSGGSAVLSASSVYSDPLSEFDSSTVLDGSECSSAASATSGKKSKPLLQSILKKNADENAIKLDSASDSNTILEETSSGKELTAKTAISQKQQTLVSKDGVVLRTKVQSSTASEIKSRDSVRLSKRMSCGKYSRLTKQWEQLCRGERQFLEVEKEEEEERVCISNRDVEAIAKSDEFDNASSGDDSVVLEILSTPVLKKAFSFDFEGKASKNAGIARRQRKVHTSGV</sequence>
<dbReference type="AlphaFoldDB" id="A0A9Q1HJY5"/>
<dbReference type="FunFam" id="1.10.510.10:FF:000571">
    <property type="entry name" value="Maternal embryonic leucine zipper kinase"/>
    <property type="match status" value="1"/>
</dbReference>
<dbReference type="PANTHER" id="PTHR24346">
    <property type="entry name" value="MAP/MICROTUBULE AFFINITY-REGULATING KINASE"/>
    <property type="match status" value="1"/>
</dbReference>
<evidence type="ECO:0000313" key="9">
    <source>
        <dbReference type="EMBL" id="KAJ8047803.1"/>
    </source>
</evidence>
<dbReference type="SMART" id="SM00220">
    <property type="entry name" value="S_TKc"/>
    <property type="match status" value="1"/>
</dbReference>
<evidence type="ECO:0000256" key="4">
    <source>
        <dbReference type="ARBA" id="ARBA00022777"/>
    </source>
</evidence>
<dbReference type="Gene3D" id="1.10.510.10">
    <property type="entry name" value="Transferase(Phosphotransferase) domain 1"/>
    <property type="match status" value="1"/>
</dbReference>
<evidence type="ECO:0000256" key="3">
    <source>
        <dbReference type="ARBA" id="ARBA00022741"/>
    </source>
</evidence>
<dbReference type="SUPFAM" id="SSF56112">
    <property type="entry name" value="Protein kinase-like (PK-like)"/>
    <property type="match status" value="1"/>
</dbReference>
<keyword evidence="2" id="KW-0808">Transferase</keyword>
<dbReference type="Proteomes" id="UP001152320">
    <property type="component" value="Chromosome 2"/>
</dbReference>
<proteinExistence type="predicted"/>
<reference evidence="9" key="1">
    <citation type="submission" date="2021-10" db="EMBL/GenBank/DDBJ databases">
        <title>Tropical sea cucumber genome reveals ecological adaptation and Cuvierian tubules defense mechanism.</title>
        <authorList>
            <person name="Chen T."/>
        </authorList>
    </citation>
    <scope>NUCLEOTIDE SEQUENCE</scope>
    <source>
        <strain evidence="9">Nanhai2018</strain>
        <tissue evidence="9">Muscle</tissue>
    </source>
</reference>
<dbReference type="GO" id="GO:0000226">
    <property type="term" value="P:microtubule cytoskeleton organization"/>
    <property type="evidence" value="ECO:0007669"/>
    <property type="project" value="TreeGrafter"/>
</dbReference>
<keyword evidence="1" id="KW-0723">Serine/threonine-protein kinase</keyword>
<keyword evidence="4 9" id="KW-0418">Kinase</keyword>
<evidence type="ECO:0000313" key="10">
    <source>
        <dbReference type="Proteomes" id="UP001152320"/>
    </source>
</evidence>
<dbReference type="Pfam" id="PF00069">
    <property type="entry name" value="Pkinase"/>
    <property type="match status" value="1"/>
</dbReference>
<evidence type="ECO:0000256" key="1">
    <source>
        <dbReference type="ARBA" id="ARBA00022527"/>
    </source>
</evidence>
<protein>
    <submittedName>
        <fullName evidence="9">NUAK family SNF1-like kinase 1</fullName>
    </submittedName>
</protein>
<dbReference type="PROSITE" id="PS50011">
    <property type="entry name" value="PROTEIN_KINASE_DOM"/>
    <property type="match status" value="1"/>
</dbReference>
<dbReference type="GO" id="GO:0005524">
    <property type="term" value="F:ATP binding"/>
    <property type="evidence" value="ECO:0007669"/>
    <property type="project" value="UniProtKB-UniRule"/>
</dbReference>
<evidence type="ECO:0000256" key="5">
    <source>
        <dbReference type="ARBA" id="ARBA00022840"/>
    </source>
</evidence>
<feature type="domain" description="Protein kinase" evidence="8">
    <location>
        <begin position="28"/>
        <end position="278"/>
    </location>
</feature>
<organism evidence="9 10">
    <name type="scientific">Holothuria leucospilota</name>
    <name type="common">Black long sea cucumber</name>
    <name type="synonym">Mertensiothuria leucospilota</name>
    <dbReference type="NCBI Taxonomy" id="206669"/>
    <lineage>
        <taxon>Eukaryota</taxon>
        <taxon>Metazoa</taxon>
        <taxon>Echinodermata</taxon>
        <taxon>Eleutherozoa</taxon>
        <taxon>Echinozoa</taxon>
        <taxon>Holothuroidea</taxon>
        <taxon>Aspidochirotacea</taxon>
        <taxon>Aspidochirotida</taxon>
        <taxon>Holothuriidae</taxon>
        <taxon>Holothuria</taxon>
    </lineage>
</organism>
<dbReference type="FunFam" id="3.30.200.20:FF:000042">
    <property type="entry name" value="Aurora kinase A"/>
    <property type="match status" value="1"/>
</dbReference>
<dbReference type="GO" id="GO:0035556">
    <property type="term" value="P:intracellular signal transduction"/>
    <property type="evidence" value="ECO:0007669"/>
    <property type="project" value="TreeGrafter"/>
</dbReference>
<dbReference type="PROSITE" id="PS00107">
    <property type="entry name" value="PROTEIN_KINASE_ATP"/>
    <property type="match status" value="1"/>
</dbReference>
<dbReference type="GO" id="GO:0005737">
    <property type="term" value="C:cytoplasm"/>
    <property type="evidence" value="ECO:0007669"/>
    <property type="project" value="TreeGrafter"/>
</dbReference>
<name>A0A9Q1HJY5_HOLLE</name>
<keyword evidence="10" id="KW-1185">Reference proteome</keyword>
<dbReference type="GO" id="GO:0050321">
    <property type="term" value="F:tau-protein kinase activity"/>
    <property type="evidence" value="ECO:0007669"/>
    <property type="project" value="TreeGrafter"/>
</dbReference>
<keyword evidence="5 6" id="KW-0067">ATP-binding</keyword>
<comment type="caution">
    <text evidence="9">The sequence shown here is derived from an EMBL/GenBank/DDBJ whole genome shotgun (WGS) entry which is preliminary data.</text>
</comment>
<dbReference type="InterPro" id="IPR011009">
    <property type="entry name" value="Kinase-like_dom_sf"/>
</dbReference>
<keyword evidence="3 6" id="KW-0547">Nucleotide-binding</keyword>
<dbReference type="OrthoDB" id="193931at2759"/>